<reference evidence="1 2" key="1">
    <citation type="journal article" date="2018" name="Nat. Biotechnol.">
        <title>A standardized bacterial taxonomy based on genome phylogeny substantially revises the tree of life.</title>
        <authorList>
            <person name="Parks D.H."/>
            <person name="Chuvochina M."/>
            <person name="Waite D.W."/>
            <person name="Rinke C."/>
            <person name="Skarshewski A."/>
            <person name="Chaumeil P.A."/>
            <person name="Hugenholtz P."/>
        </authorList>
    </citation>
    <scope>NUCLEOTIDE SEQUENCE [LARGE SCALE GENOMIC DNA]</scope>
    <source>
        <strain evidence="1">UBA9375</strain>
    </source>
</reference>
<sequence>MRMLNVGKDLASMLQTLEASESTYQRGRNQPGGMKSEEAKRFKQLEDENKRLKQLVAATSYLKWGVWDCITHAYLDTAISFANNSLMRQIHYSIDDQIRTM</sequence>
<evidence type="ECO:0008006" key="3">
    <source>
        <dbReference type="Google" id="ProtNLM"/>
    </source>
</evidence>
<gene>
    <name evidence="1" type="ORF">DIT97_22915</name>
</gene>
<accession>A0A3D3RCB9</accession>
<evidence type="ECO:0000313" key="1">
    <source>
        <dbReference type="EMBL" id="HCO25732.1"/>
    </source>
</evidence>
<dbReference type="Proteomes" id="UP000263642">
    <property type="component" value="Unassembled WGS sequence"/>
</dbReference>
<comment type="caution">
    <text evidence="1">The sequence shown here is derived from an EMBL/GenBank/DDBJ whole genome shotgun (WGS) entry which is preliminary data.</text>
</comment>
<dbReference type="AlphaFoldDB" id="A0A3D3RCB9"/>
<protein>
    <recommendedName>
        <fullName evidence="3">Transposase</fullName>
    </recommendedName>
</protein>
<evidence type="ECO:0000313" key="2">
    <source>
        <dbReference type="Proteomes" id="UP000263642"/>
    </source>
</evidence>
<dbReference type="EMBL" id="DQAY01000135">
    <property type="protein sequence ID" value="HCO25732.1"/>
    <property type="molecule type" value="Genomic_DNA"/>
</dbReference>
<organism evidence="1 2">
    <name type="scientific">Gimesia maris</name>
    <dbReference type="NCBI Taxonomy" id="122"/>
    <lineage>
        <taxon>Bacteria</taxon>
        <taxon>Pseudomonadati</taxon>
        <taxon>Planctomycetota</taxon>
        <taxon>Planctomycetia</taxon>
        <taxon>Planctomycetales</taxon>
        <taxon>Planctomycetaceae</taxon>
        <taxon>Gimesia</taxon>
    </lineage>
</organism>
<proteinExistence type="predicted"/>
<name>A0A3D3RCB9_9PLAN</name>